<evidence type="ECO:0000313" key="2">
    <source>
        <dbReference type="EMBL" id="KAF3851224.1"/>
    </source>
</evidence>
<dbReference type="Proteomes" id="UP000518266">
    <property type="component" value="Unassembled WGS sequence"/>
</dbReference>
<proteinExistence type="predicted"/>
<feature type="region of interest" description="Disordered" evidence="1">
    <location>
        <begin position="86"/>
        <end position="118"/>
    </location>
</feature>
<protein>
    <submittedName>
        <fullName evidence="2">Uncharacterized protein</fullName>
    </submittedName>
</protein>
<comment type="caution">
    <text evidence="2">The sequence shown here is derived from an EMBL/GenBank/DDBJ whole genome shotgun (WGS) entry which is preliminary data.</text>
</comment>
<dbReference type="EMBL" id="JAAKFY010000010">
    <property type="protein sequence ID" value="KAF3851224.1"/>
    <property type="molecule type" value="Genomic_DNA"/>
</dbReference>
<reference evidence="2 3" key="1">
    <citation type="submission" date="2020-03" db="EMBL/GenBank/DDBJ databases">
        <title>Dissostichus mawsoni Genome sequencing and assembly.</title>
        <authorList>
            <person name="Park H."/>
        </authorList>
    </citation>
    <scope>NUCLEOTIDE SEQUENCE [LARGE SCALE GENOMIC DNA]</scope>
    <source>
        <strain evidence="2">DM0001</strain>
        <tissue evidence="2">Muscle</tissue>
    </source>
</reference>
<evidence type="ECO:0000313" key="3">
    <source>
        <dbReference type="Proteomes" id="UP000518266"/>
    </source>
</evidence>
<organism evidence="2 3">
    <name type="scientific">Dissostichus mawsoni</name>
    <name type="common">Antarctic cod</name>
    <dbReference type="NCBI Taxonomy" id="36200"/>
    <lineage>
        <taxon>Eukaryota</taxon>
        <taxon>Metazoa</taxon>
        <taxon>Chordata</taxon>
        <taxon>Craniata</taxon>
        <taxon>Vertebrata</taxon>
        <taxon>Euteleostomi</taxon>
        <taxon>Actinopterygii</taxon>
        <taxon>Neopterygii</taxon>
        <taxon>Teleostei</taxon>
        <taxon>Neoteleostei</taxon>
        <taxon>Acanthomorphata</taxon>
        <taxon>Eupercaria</taxon>
        <taxon>Perciformes</taxon>
        <taxon>Notothenioidei</taxon>
        <taxon>Nototheniidae</taxon>
        <taxon>Dissostichus</taxon>
    </lineage>
</organism>
<sequence>MASMMVSMPSVSLYGWGSVRLCVCIPLALLCCLSALWRVATYAFAVGVFDRTINMSLSDDGVWKRNVVGWRQLTARPSPIALCSAPMEQAESDEQAEAHPHPCGSSSLPKSAEHRERG</sequence>
<dbReference type="AlphaFoldDB" id="A0A7J5YNV3"/>
<gene>
    <name evidence="2" type="ORF">F7725_012996</name>
</gene>
<keyword evidence="3" id="KW-1185">Reference proteome</keyword>
<evidence type="ECO:0000256" key="1">
    <source>
        <dbReference type="SAM" id="MobiDB-lite"/>
    </source>
</evidence>
<name>A0A7J5YNV3_DISMA</name>
<accession>A0A7J5YNV3</accession>